<evidence type="ECO:0000313" key="2">
    <source>
        <dbReference type="Proteomes" id="UP001054837"/>
    </source>
</evidence>
<name>A0AAV4NUH6_9ARAC</name>
<comment type="caution">
    <text evidence="1">The sequence shown here is derived from an EMBL/GenBank/DDBJ whole genome shotgun (WGS) entry which is preliminary data.</text>
</comment>
<protein>
    <submittedName>
        <fullName evidence="1">Uncharacterized protein</fullName>
    </submittedName>
</protein>
<dbReference type="EMBL" id="BPLQ01002033">
    <property type="protein sequence ID" value="GIX88043.1"/>
    <property type="molecule type" value="Genomic_DNA"/>
</dbReference>
<dbReference type="Proteomes" id="UP001054837">
    <property type="component" value="Unassembled WGS sequence"/>
</dbReference>
<sequence>MHYVRNNTLGRNLFSSKIMEDRCSLLPREPFRNRWNKFHPGINKEQPTRLPYSFKPSASHYGVSNRKLFLLGCGGVLRAIHCTPTKLHGNGEVFSLQPKWK</sequence>
<keyword evidence="2" id="KW-1185">Reference proteome</keyword>
<reference evidence="1 2" key="1">
    <citation type="submission" date="2021-06" db="EMBL/GenBank/DDBJ databases">
        <title>Caerostris darwini draft genome.</title>
        <authorList>
            <person name="Kono N."/>
            <person name="Arakawa K."/>
        </authorList>
    </citation>
    <scope>NUCLEOTIDE SEQUENCE [LARGE SCALE GENOMIC DNA]</scope>
</reference>
<proteinExistence type="predicted"/>
<dbReference type="AlphaFoldDB" id="A0AAV4NUH6"/>
<evidence type="ECO:0000313" key="1">
    <source>
        <dbReference type="EMBL" id="GIX88043.1"/>
    </source>
</evidence>
<organism evidence="1 2">
    <name type="scientific">Caerostris darwini</name>
    <dbReference type="NCBI Taxonomy" id="1538125"/>
    <lineage>
        <taxon>Eukaryota</taxon>
        <taxon>Metazoa</taxon>
        <taxon>Ecdysozoa</taxon>
        <taxon>Arthropoda</taxon>
        <taxon>Chelicerata</taxon>
        <taxon>Arachnida</taxon>
        <taxon>Araneae</taxon>
        <taxon>Araneomorphae</taxon>
        <taxon>Entelegynae</taxon>
        <taxon>Araneoidea</taxon>
        <taxon>Araneidae</taxon>
        <taxon>Caerostris</taxon>
    </lineage>
</organism>
<accession>A0AAV4NUH6</accession>
<gene>
    <name evidence="1" type="ORF">CDAR_291891</name>
</gene>